<dbReference type="EMBL" id="JBEPMU010000003">
    <property type="protein sequence ID" value="MET3652548.1"/>
    <property type="molecule type" value="Genomic_DNA"/>
</dbReference>
<dbReference type="PROSITE" id="PS00409">
    <property type="entry name" value="PROKAR_NTER_METHYL"/>
    <property type="match status" value="1"/>
</dbReference>
<dbReference type="NCBIfam" id="TIGR02532">
    <property type="entry name" value="IV_pilin_GFxxxE"/>
    <property type="match status" value="1"/>
</dbReference>
<gene>
    <name evidence="5" type="ORF">ABIC75_002280</name>
</gene>
<keyword evidence="2" id="KW-0488">Methylation</keyword>
<dbReference type="Pfam" id="PF07963">
    <property type="entry name" value="N_methyl"/>
    <property type="match status" value="1"/>
</dbReference>
<organism evidence="5 6">
    <name type="scientific">Dyella japonica</name>
    <dbReference type="NCBI Taxonomy" id="231455"/>
    <lineage>
        <taxon>Bacteria</taxon>
        <taxon>Pseudomonadati</taxon>
        <taxon>Pseudomonadota</taxon>
        <taxon>Gammaproteobacteria</taxon>
        <taxon>Lysobacterales</taxon>
        <taxon>Rhodanobacteraceae</taxon>
        <taxon>Dyella</taxon>
    </lineage>
</organism>
<keyword evidence="3" id="KW-0281">Fimbrium</keyword>
<evidence type="ECO:0000256" key="4">
    <source>
        <dbReference type="SAM" id="Phobius"/>
    </source>
</evidence>
<keyword evidence="4" id="KW-0812">Transmembrane</keyword>
<dbReference type="Gene3D" id="3.30.700.10">
    <property type="entry name" value="Glycoprotein, Type 4 Pilin"/>
    <property type="match status" value="1"/>
</dbReference>
<evidence type="ECO:0000256" key="3">
    <source>
        <dbReference type="RuleBase" id="RU000389"/>
    </source>
</evidence>
<name>A0ABV2JXP1_9GAMM</name>
<dbReference type="InterPro" id="IPR045584">
    <property type="entry name" value="Pilin-like"/>
</dbReference>
<keyword evidence="6" id="KW-1185">Reference proteome</keyword>
<accession>A0ABV2JXP1</accession>
<evidence type="ECO:0000256" key="2">
    <source>
        <dbReference type="ARBA" id="ARBA00022481"/>
    </source>
</evidence>
<keyword evidence="4" id="KW-0472">Membrane</keyword>
<dbReference type="Proteomes" id="UP001549184">
    <property type="component" value="Unassembled WGS sequence"/>
</dbReference>
<comment type="caution">
    <text evidence="5">The sequence shown here is derived from an EMBL/GenBank/DDBJ whole genome shotgun (WGS) entry which is preliminary data.</text>
</comment>
<evidence type="ECO:0000313" key="5">
    <source>
        <dbReference type="EMBL" id="MET3652548.1"/>
    </source>
</evidence>
<dbReference type="PANTHER" id="PTHR30093:SF34">
    <property type="entry name" value="PREPILIN PEPTIDASE-DEPENDENT PROTEIN D"/>
    <property type="match status" value="1"/>
</dbReference>
<dbReference type="InterPro" id="IPR001082">
    <property type="entry name" value="Pilin"/>
</dbReference>
<comment type="similarity">
    <text evidence="1 3">Belongs to the N-Me-Phe pilin family.</text>
</comment>
<dbReference type="SUPFAM" id="SSF54523">
    <property type="entry name" value="Pili subunits"/>
    <property type="match status" value="1"/>
</dbReference>
<proteinExistence type="inferred from homology"/>
<dbReference type="RefSeq" id="WP_354013951.1">
    <property type="nucleotide sequence ID" value="NZ_JBEPMU010000003.1"/>
</dbReference>
<protein>
    <submittedName>
        <fullName evidence="5">Type IV pilus assembly protein PilA</fullName>
    </submittedName>
</protein>
<evidence type="ECO:0000256" key="1">
    <source>
        <dbReference type="ARBA" id="ARBA00005233"/>
    </source>
</evidence>
<feature type="transmembrane region" description="Helical" evidence="4">
    <location>
        <begin position="7"/>
        <end position="27"/>
    </location>
</feature>
<reference evidence="5 6" key="1">
    <citation type="submission" date="2024-06" db="EMBL/GenBank/DDBJ databases">
        <title>Sorghum-associated microbial communities from plants grown in Nebraska, USA.</title>
        <authorList>
            <person name="Schachtman D."/>
        </authorList>
    </citation>
    <scope>NUCLEOTIDE SEQUENCE [LARGE SCALE GENOMIC DNA]</scope>
    <source>
        <strain evidence="5 6">1073</strain>
    </source>
</reference>
<sequence>MKNQKGFTLIELMIVVAIIAILAAIAIPQYQTYVIRSQVTRAIGEAGDMKVAVEDCLNAGATDWGTPASCVNTSTSSDLLSGGHPVVSGFTPPLTITATFGTGNTGHANTALSGGSVVWTRDTSGTWTCSSVAHGVSAKYAPASCQ</sequence>
<keyword evidence="4" id="KW-1133">Transmembrane helix</keyword>
<dbReference type="InterPro" id="IPR012902">
    <property type="entry name" value="N_methyl_site"/>
</dbReference>
<evidence type="ECO:0000313" key="6">
    <source>
        <dbReference type="Proteomes" id="UP001549184"/>
    </source>
</evidence>
<dbReference type="PANTHER" id="PTHR30093">
    <property type="entry name" value="GENERAL SECRETION PATHWAY PROTEIN G"/>
    <property type="match status" value="1"/>
</dbReference>
<dbReference type="Pfam" id="PF00114">
    <property type="entry name" value="Pilin"/>
    <property type="match status" value="1"/>
</dbReference>